<accession>S4WAG1</accession>
<dbReference type="Pfam" id="PF13429">
    <property type="entry name" value="TPR_15"/>
    <property type="match status" value="1"/>
</dbReference>
<feature type="repeat" description="TPR" evidence="3">
    <location>
        <begin position="58"/>
        <end position="91"/>
    </location>
</feature>
<dbReference type="EMBL" id="KF170425">
    <property type="protein sequence ID" value="AGO88145.1"/>
    <property type="molecule type" value="Genomic_DNA"/>
</dbReference>
<organism evidence="4">
    <name type="scientific">uncultured bacterium 413004-H17</name>
    <dbReference type="NCBI Taxonomy" id="1343843"/>
    <lineage>
        <taxon>Bacteria</taxon>
        <taxon>environmental samples</taxon>
    </lineage>
</organism>
<evidence type="ECO:0000313" key="4">
    <source>
        <dbReference type="EMBL" id="AGO88145.1"/>
    </source>
</evidence>
<feature type="repeat" description="TPR" evidence="3">
    <location>
        <begin position="195"/>
        <end position="228"/>
    </location>
</feature>
<dbReference type="Gene3D" id="1.25.40.10">
    <property type="entry name" value="Tetratricopeptide repeat domain"/>
    <property type="match status" value="1"/>
</dbReference>
<dbReference type="InterPro" id="IPR011990">
    <property type="entry name" value="TPR-like_helical_dom_sf"/>
</dbReference>
<keyword evidence="2 3" id="KW-0802">TPR repeat</keyword>
<dbReference type="PANTHER" id="PTHR44943:SF8">
    <property type="entry name" value="TPR REPEAT-CONTAINING PROTEIN MJ0263"/>
    <property type="match status" value="1"/>
</dbReference>
<dbReference type="AlphaFoldDB" id="S4WAG1"/>
<keyword evidence="1" id="KW-0677">Repeat</keyword>
<protein>
    <submittedName>
        <fullName evidence="4">Uncharacterized protein</fullName>
    </submittedName>
</protein>
<evidence type="ECO:0000256" key="2">
    <source>
        <dbReference type="ARBA" id="ARBA00022803"/>
    </source>
</evidence>
<dbReference type="PROSITE" id="PS50005">
    <property type="entry name" value="TPR"/>
    <property type="match status" value="2"/>
</dbReference>
<evidence type="ECO:0000256" key="3">
    <source>
        <dbReference type="PROSITE-ProRule" id="PRU00339"/>
    </source>
</evidence>
<dbReference type="SMART" id="SM00028">
    <property type="entry name" value="TPR"/>
    <property type="match status" value="5"/>
</dbReference>
<sequence length="238" mass="27731">MDENNHENASKVADKLVSNFPEDWRGYYSRSLVYLEDKKPEHVISILEPVSDTFNKIYSIQYLLGLSHNQLKQFDDARRYFSRALTIRPDSPNVLHSMAILYDEVKEWEKSDEIYLRLINTDSTDAQAFNNYAYSLVERNHELKRALTLAKKAITLEPENASYLDTIGWIYFKLDNHGKAREYIESSIKINGENAIVLEHLGDVLMKFQKTEDALDFYKRALSLDKDNTRLINKVSPE</sequence>
<name>S4WAG1_9BACT</name>
<dbReference type="InterPro" id="IPR019734">
    <property type="entry name" value="TPR_rpt"/>
</dbReference>
<dbReference type="SUPFAM" id="SSF48452">
    <property type="entry name" value="TPR-like"/>
    <property type="match status" value="1"/>
</dbReference>
<evidence type="ECO:0000256" key="1">
    <source>
        <dbReference type="ARBA" id="ARBA00022737"/>
    </source>
</evidence>
<proteinExistence type="predicted"/>
<reference evidence="4" key="1">
    <citation type="journal article" date="2014" name="ISME J.">
        <title>Genomic properties of Marine Group A bacteria indicate a role in the marine sulfur cycle.</title>
        <authorList>
            <person name="Wright J.J."/>
            <person name="Mewis K."/>
            <person name="Hanson N.W."/>
            <person name="Konwar K.M."/>
            <person name="Maas K.R."/>
            <person name="Hallam S.J."/>
        </authorList>
    </citation>
    <scope>NUCLEOTIDE SEQUENCE</scope>
</reference>
<dbReference type="PANTHER" id="PTHR44943">
    <property type="entry name" value="CELLULOSE SYNTHASE OPERON PROTEIN C"/>
    <property type="match status" value="1"/>
</dbReference>
<dbReference type="InterPro" id="IPR051685">
    <property type="entry name" value="Ycf3/AcsC/BcsC/TPR_MFPF"/>
</dbReference>